<dbReference type="InterPro" id="IPR035906">
    <property type="entry name" value="MetI-like_sf"/>
</dbReference>
<evidence type="ECO:0000256" key="2">
    <source>
        <dbReference type="ARBA" id="ARBA00022448"/>
    </source>
</evidence>
<dbReference type="EMBL" id="DTGG01000095">
    <property type="protein sequence ID" value="HFZ09095.1"/>
    <property type="molecule type" value="Genomic_DNA"/>
</dbReference>
<name>A0A7V3JA20_UNCC3</name>
<proteinExistence type="inferred from homology"/>
<dbReference type="AlphaFoldDB" id="A0A7V3JA20"/>
<evidence type="ECO:0000256" key="4">
    <source>
        <dbReference type="ARBA" id="ARBA00022692"/>
    </source>
</evidence>
<feature type="transmembrane region" description="Helical" evidence="7">
    <location>
        <begin position="288"/>
        <end position="310"/>
    </location>
</feature>
<evidence type="ECO:0000256" key="7">
    <source>
        <dbReference type="RuleBase" id="RU363032"/>
    </source>
</evidence>
<feature type="transmembrane region" description="Helical" evidence="7">
    <location>
        <begin position="104"/>
        <end position="125"/>
    </location>
</feature>
<keyword evidence="4 7" id="KW-0812">Transmembrane</keyword>
<dbReference type="Pfam" id="PF00528">
    <property type="entry name" value="BPD_transp_1"/>
    <property type="match status" value="1"/>
</dbReference>
<feature type="transmembrane region" description="Helical" evidence="7">
    <location>
        <begin position="184"/>
        <end position="202"/>
    </location>
</feature>
<dbReference type="GO" id="GO:0071916">
    <property type="term" value="F:dipeptide transmembrane transporter activity"/>
    <property type="evidence" value="ECO:0007669"/>
    <property type="project" value="TreeGrafter"/>
</dbReference>
<dbReference type="Gene3D" id="1.10.3720.10">
    <property type="entry name" value="MetI-like"/>
    <property type="match status" value="1"/>
</dbReference>
<dbReference type="PANTHER" id="PTHR43163:SF6">
    <property type="entry name" value="DIPEPTIDE TRANSPORT SYSTEM PERMEASE PROTEIN DPPB-RELATED"/>
    <property type="match status" value="1"/>
</dbReference>
<dbReference type="CDD" id="cd06261">
    <property type="entry name" value="TM_PBP2"/>
    <property type="match status" value="1"/>
</dbReference>
<accession>A0A7V3JA20</accession>
<keyword evidence="3" id="KW-1003">Cell membrane</keyword>
<dbReference type="GO" id="GO:0005886">
    <property type="term" value="C:plasma membrane"/>
    <property type="evidence" value="ECO:0007669"/>
    <property type="project" value="UniProtKB-SubCell"/>
</dbReference>
<comment type="similarity">
    <text evidence="7">Belongs to the binding-protein-dependent transport system permease family.</text>
</comment>
<comment type="caution">
    <text evidence="9">The sequence shown here is derived from an EMBL/GenBank/DDBJ whole genome shotgun (WGS) entry which is preliminary data.</text>
</comment>
<comment type="subcellular location">
    <subcellularLocation>
        <location evidence="1 7">Cell membrane</location>
        <topology evidence="1 7">Multi-pass membrane protein</topology>
    </subcellularLocation>
</comment>
<evidence type="ECO:0000259" key="8">
    <source>
        <dbReference type="PROSITE" id="PS50928"/>
    </source>
</evidence>
<keyword evidence="5 7" id="KW-1133">Transmembrane helix</keyword>
<dbReference type="PANTHER" id="PTHR43163">
    <property type="entry name" value="DIPEPTIDE TRANSPORT SYSTEM PERMEASE PROTEIN DPPB-RELATED"/>
    <property type="match status" value="1"/>
</dbReference>
<reference evidence="9" key="1">
    <citation type="journal article" date="2020" name="mSystems">
        <title>Genome- and Community-Level Interaction Insights into Carbon Utilization and Element Cycling Functions of Hydrothermarchaeota in Hydrothermal Sediment.</title>
        <authorList>
            <person name="Zhou Z."/>
            <person name="Liu Y."/>
            <person name="Xu W."/>
            <person name="Pan J."/>
            <person name="Luo Z.H."/>
            <person name="Li M."/>
        </authorList>
    </citation>
    <scope>NUCLEOTIDE SEQUENCE [LARGE SCALE GENOMIC DNA]</scope>
    <source>
        <strain evidence="9">SpSt-757</strain>
    </source>
</reference>
<feature type="transmembrane region" description="Helical" evidence="7">
    <location>
        <begin position="137"/>
        <end position="164"/>
    </location>
</feature>
<feature type="transmembrane region" description="Helical" evidence="7">
    <location>
        <begin position="9"/>
        <end position="30"/>
    </location>
</feature>
<keyword evidence="6 7" id="KW-0472">Membrane</keyword>
<dbReference type="PROSITE" id="PS50928">
    <property type="entry name" value="ABC_TM1"/>
    <property type="match status" value="1"/>
</dbReference>
<keyword evidence="2 7" id="KW-0813">Transport</keyword>
<evidence type="ECO:0000313" key="9">
    <source>
        <dbReference type="EMBL" id="HFZ09095.1"/>
    </source>
</evidence>
<dbReference type="InterPro" id="IPR000515">
    <property type="entry name" value="MetI-like"/>
</dbReference>
<feature type="transmembrane region" description="Helical" evidence="7">
    <location>
        <begin position="238"/>
        <end position="259"/>
    </location>
</feature>
<dbReference type="InterPro" id="IPR045621">
    <property type="entry name" value="BPD_transp_1_N"/>
</dbReference>
<evidence type="ECO:0000256" key="5">
    <source>
        <dbReference type="ARBA" id="ARBA00022989"/>
    </source>
</evidence>
<feature type="domain" description="ABC transmembrane type-1" evidence="8">
    <location>
        <begin position="98"/>
        <end position="307"/>
    </location>
</feature>
<organism evidence="9">
    <name type="scientific">candidate division CPR3 bacterium</name>
    <dbReference type="NCBI Taxonomy" id="2268181"/>
    <lineage>
        <taxon>Bacteria</taxon>
        <taxon>Bacteria division CPR3</taxon>
    </lineage>
</organism>
<evidence type="ECO:0000256" key="3">
    <source>
        <dbReference type="ARBA" id="ARBA00022475"/>
    </source>
</evidence>
<sequence length="317" mass="36272">MGKYILKRIFLMFPTLIGAGFFIFLLMRVVPGDIVEIRHAGEGIKVSQEVLQKERELLGLDKPLWHQFGVWIWDVVRGDFGVSMWTGRPVIYEISIRFQLSLQVALMATFLAVLLAIPLGTLAALKQDSWVDYVIRIFSIAGLATPSFWLGILIILGLLIFFKWLPPMEYTPFWENPRANLTQLIWPILAVGYRYSAMIMRMTRSSVLEVLREDYIRTARAKGLKEKLILIRHALKNALLPVVSVISLELAFLIGGLVVTEQVFNLNGLGRLLVQAIEQRDYTMVQSLVLLTAIFFVVMNFIADILFAWLDPRVRYK</sequence>
<evidence type="ECO:0000256" key="6">
    <source>
        <dbReference type="ARBA" id="ARBA00023136"/>
    </source>
</evidence>
<gene>
    <name evidence="9" type="ORF">ENV41_03065</name>
</gene>
<protein>
    <submittedName>
        <fullName evidence="9">ABC transporter permease</fullName>
    </submittedName>
</protein>
<dbReference type="Pfam" id="PF19300">
    <property type="entry name" value="BPD_transp_1_N"/>
    <property type="match status" value="1"/>
</dbReference>
<dbReference type="SUPFAM" id="SSF161098">
    <property type="entry name" value="MetI-like"/>
    <property type="match status" value="1"/>
</dbReference>
<evidence type="ECO:0000256" key="1">
    <source>
        <dbReference type="ARBA" id="ARBA00004651"/>
    </source>
</evidence>